<organism evidence="1 2">
    <name type="scientific">Ensete ventricosum</name>
    <name type="common">Abyssinian banana</name>
    <name type="synonym">Musa ensete</name>
    <dbReference type="NCBI Taxonomy" id="4639"/>
    <lineage>
        <taxon>Eukaryota</taxon>
        <taxon>Viridiplantae</taxon>
        <taxon>Streptophyta</taxon>
        <taxon>Embryophyta</taxon>
        <taxon>Tracheophyta</taxon>
        <taxon>Spermatophyta</taxon>
        <taxon>Magnoliopsida</taxon>
        <taxon>Liliopsida</taxon>
        <taxon>Zingiberales</taxon>
        <taxon>Musaceae</taxon>
        <taxon>Ensete</taxon>
    </lineage>
</organism>
<reference evidence="1 2" key="1">
    <citation type="submission" date="2022-12" db="EMBL/GenBank/DDBJ databases">
        <title>Chromosome-scale assembly of the Ensete ventricosum genome.</title>
        <authorList>
            <person name="Dussert Y."/>
            <person name="Stocks J."/>
            <person name="Wendawek A."/>
            <person name="Woldeyes F."/>
            <person name="Nichols R.A."/>
            <person name="Borrell J.S."/>
        </authorList>
    </citation>
    <scope>NUCLEOTIDE SEQUENCE [LARGE SCALE GENOMIC DNA]</scope>
    <source>
        <strain evidence="2">cv. Maze</strain>
        <tissue evidence="1">Seeds</tissue>
    </source>
</reference>
<dbReference type="Proteomes" id="UP001222027">
    <property type="component" value="Unassembled WGS sequence"/>
</dbReference>
<protein>
    <submittedName>
        <fullName evidence="1">Uncharacterized protein</fullName>
    </submittedName>
</protein>
<dbReference type="EMBL" id="JAQQAF010000004">
    <property type="protein sequence ID" value="KAJ8492840.1"/>
    <property type="molecule type" value="Genomic_DNA"/>
</dbReference>
<keyword evidence="2" id="KW-1185">Reference proteome</keyword>
<accession>A0AAV8R1V5</accession>
<gene>
    <name evidence="1" type="ORF">OPV22_014561</name>
</gene>
<sequence length="162" mass="18149">MHTDQAVIGLRPGGGGRTRGSRILAPRFDSAASDHPVLLLHAGAGVKRRIRFSISKLRAPETSWSTKFLKQVLMDGCSKMDTLMKLQLIFKLLTNDGGFKGRNWKGMQVQIQELQFHADGHACQSYHHSINQMHDPTWATHLRMGVSGCNLQQLLTRSSLFR</sequence>
<name>A0AAV8R1V5_ENSVE</name>
<evidence type="ECO:0000313" key="1">
    <source>
        <dbReference type="EMBL" id="KAJ8492840.1"/>
    </source>
</evidence>
<evidence type="ECO:0000313" key="2">
    <source>
        <dbReference type="Proteomes" id="UP001222027"/>
    </source>
</evidence>
<proteinExistence type="predicted"/>
<comment type="caution">
    <text evidence="1">The sequence shown here is derived from an EMBL/GenBank/DDBJ whole genome shotgun (WGS) entry which is preliminary data.</text>
</comment>
<dbReference type="AlphaFoldDB" id="A0AAV8R1V5"/>